<accession>A0A501PSH5</accession>
<evidence type="ECO:0000256" key="2">
    <source>
        <dbReference type="ARBA" id="ARBA00022729"/>
    </source>
</evidence>
<protein>
    <submittedName>
        <fullName evidence="4">OmpH family outer membrane protein</fullName>
    </submittedName>
</protein>
<reference evidence="5" key="1">
    <citation type="submission" date="2019-06" db="EMBL/GenBank/DDBJ databases">
        <title>The complete genome of Emcibacter congregatus ZYLT.</title>
        <authorList>
            <person name="Zhao Z."/>
        </authorList>
    </citation>
    <scope>NUCLEOTIDE SEQUENCE [LARGE SCALE GENOMIC DNA]</scope>
    <source>
        <strain evidence="5">MCCC 1A06723</strain>
    </source>
</reference>
<feature type="coiled-coil region" evidence="3">
    <location>
        <begin position="62"/>
        <end position="130"/>
    </location>
</feature>
<dbReference type="SUPFAM" id="SSF111384">
    <property type="entry name" value="OmpH-like"/>
    <property type="match status" value="1"/>
</dbReference>
<evidence type="ECO:0000256" key="1">
    <source>
        <dbReference type="ARBA" id="ARBA00009091"/>
    </source>
</evidence>
<comment type="similarity">
    <text evidence="1">Belongs to the Skp family.</text>
</comment>
<dbReference type="PANTHER" id="PTHR35089:SF1">
    <property type="entry name" value="CHAPERONE PROTEIN SKP"/>
    <property type="match status" value="1"/>
</dbReference>
<dbReference type="InterPro" id="IPR005632">
    <property type="entry name" value="Chaperone_Skp"/>
</dbReference>
<dbReference type="EMBL" id="VFIY01000004">
    <property type="protein sequence ID" value="TPD62914.1"/>
    <property type="molecule type" value="Genomic_DNA"/>
</dbReference>
<dbReference type="RefSeq" id="WP_139938164.1">
    <property type="nucleotide sequence ID" value="NZ_JBHSYP010000022.1"/>
</dbReference>
<comment type="caution">
    <text evidence="4">The sequence shown here is derived from an EMBL/GenBank/DDBJ whole genome shotgun (WGS) entry which is preliminary data.</text>
</comment>
<dbReference type="AlphaFoldDB" id="A0A501PSH5"/>
<dbReference type="GO" id="GO:0051082">
    <property type="term" value="F:unfolded protein binding"/>
    <property type="evidence" value="ECO:0007669"/>
    <property type="project" value="InterPro"/>
</dbReference>
<dbReference type="OrthoDB" id="8479825at2"/>
<evidence type="ECO:0000313" key="5">
    <source>
        <dbReference type="Proteomes" id="UP000319148"/>
    </source>
</evidence>
<dbReference type="Proteomes" id="UP000319148">
    <property type="component" value="Unassembled WGS sequence"/>
</dbReference>
<dbReference type="SMART" id="SM00935">
    <property type="entry name" value="OmpH"/>
    <property type="match status" value="1"/>
</dbReference>
<dbReference type="PANTHER" id="PTHR35089">
    <property type="entry name" value="CHAPERONE PROTEIN SKP"/>
    <property type="match status" value="1"/>
</dbReference>
<evidence type="ECO:0000313" key="4">
    <source>
        <dbReference type="EMBL" id="TPD62914.1"/>
    </source>
</evidence>
<keyword evidence="3" id="KW-0175">Coiled coil</keyword>
<dbReference type="InterPro" id="IPR024930">
    <property type="entry name" value="Skp_dom_sf"/>
</dbReference>
<keyword evidence="5" id="KW-1185">Reference proteome</keyword>
<proteinExistence type="inferred from homology"/>
<dbReference type="Gene3D" id="3.30.910.20">
    <property type="entry name" value="Skp domain"/>
    <property type="match status" value="1"/>
</dbReference>
<dbReference type="GO" id="GO:0005829">
    <property type="term" value="C:cytosol"/>
    <property type="evidence" value="ECO:0007669"/>
    <property type="project" value="TreeGrafter"/>
</dbReference>
<dbReference type="GO" id="GO:0050821">
    <property type="term" value="P:protein stabilization"/>
    <property type="evidence" value="ECO:0007669"/>
    <property type="project" value="TreeGrafter"/>
</dbReference>
<organism evidence="4 5">
    <name type="scientific">Emcibacter nanhaiensis</name>
    <dbReference type="NCBI Taxonomy" id="1505037"/>
    <lineage>
        <taxon>Bacteria</taxon>
        <taxon>Pseudomonadati</taxon>
        <taxon>Pseudomonadota</taxon>
        <taxon>Alphaproteobacteria</taxon>
        <taxon>Emcibacterales</taxon>
        <taxon>Emcibacteraceae</taxon>
        <taxon>Emcibacter</taxon>
    </lineage>
</organism>
<name>A0A501PSH5_9PROT</name>
<dbReference type="Pfam" id="PF03938">
    <property type="entry name" value="OmpH"/>
    <property type="match status" value="1"/>
</dbReference>
<sequence length="192" mass="21465">MKHFTKFALMAAIVLGINTFSSFEEATAQALPKVAIAVIDSRRITMDSAAGKDIRRQLDVIRQKFQAEIVAKETELKKEEESLSNQRSLVPKEVYEQKVVEFRGKVADMQRDAQAKNRQLEVALVNAQNKLQSALTPIYQKILKERGANMIIDKSLVIEHNAALNVTDEVIEQLDQVLPAVKVELVTPAPAQ</sequence>
<keyword evidence="2" id="KW-0732">Signal</keyword>
<evidence type="ECO:0000256" key="3">
    <source>
        <dbReference type="SAM" id="Coils"/>
    </source>
</evidence>
<gene>
    <name evidence="4" type="ORF">FIV46_02210</name>
</gene>